<evidence type="ECO:0000256" key="4">
    <source>
        <dbReference type="ARBA" id="ARBA00022729"/>
    </source>
</evidence>
<dbReference type="RefSeq" id="WP_013584303.1">
    <property type="nucleotide sequence ID" value="NC_015125.1"/>
</dbReference>
<evidence type="ECO:0000256" key="1">
    <source>
        <dbReference type="ARBA" id="ARBA00007257"/>
    </source>
</evidence>
<dbReference type="Gene3D" id="2.60.40.740">
    <property type="match status" value="1"/>
</dbReference>
<dbReference type="eggNOG" id="COG4932">
    <property type="taxonomic scope" value="Bacteria"/>
</dbReference>
<dbReference type="HOGENOM" id="CLU_029024_2_0_11"/>
<dbReference type="NCBIfam" id="TIGR01167">
    <property type="entry name" value="LPXTG_anchor"/>
    <property type="match status" value="1"/>
</dbReference>
<feature type="domain" description="Gram-positive pilin subunit D1 N-terminal" evidence="10">
    <location>
        <begin position="46"/>
        <end position="189"/>
    </location>
</feature>
<name>E8N6M8_MICTS</name>
<reference evidence="13 14" key="1">
    <citation type="journal article" date="2011" name="J. Bacteriol.">
        <title>Genome sequence of Microbacterium testaceum StLB037, an N-acylhomoserine lactone-degrading bacterium isolated from potato leaves.</title>
        <authorList>
            <person name="Morohoshi T."/>
            <person name="Wang W.-Z."/>
            <person name="Someya N."/>
            <person name="Ikeda T."/>
        </authorList>
    </citation>
    <scope>NUCLEOTIDE SEQUENCE [LARGE SCALE GENOMIC DNA]</scope>
    <source>
        <strain evidence="13 14">StLB037</strain>
    </source>
</reference>
<dbReference type="EMBL" id="AP012052">
    <property type="protein sequence ID" value="BAJ74176.1"/>
    <property type="molecule type" value="Genomic_DNA"/>
</dbReference>
<dbReference type="PANTHER" id="PTHR36108">
    <property type="entry name" value="COLOSSIN-B-RELATED"/>
    <property type="match status" value="1"/>
</dbReference>
<dbReference type="Proteomes" id="UP000008975">
    <property type="component" value="Chromosome"/>
</dbReference>
<dbReference type="NCBIfam" id="NF033902">
    <property type="entry name" value="iso_D2_wall_anc"/>
    <property type="match status" value="1"/>
</dbReference>
<feature type="domain" description="Sgo0707-like N2" evidence="12">
    <location>
        <begin position="197"/>
        <end position="267"/>
    </location>
</feature>
<keyword evidence="5" id="KW-0572">Peptidoglycan-anchor</keyword>
<dbReference type="PANTHER" id="PTHR36108:SF13">
    <property type="entry name" value="COLOSSIN-B-RELATED"/>
    <property type="match status" value="1"/>
</dbReference>
<proteinExistence type="inferred from homology"/>
<feature type="transmembrane region" description="Helical" evidence="7">
    <location>
        <begin position="441"/>
        <end position="460"/>
    </location>
</feature>
<evidence type="ECO:0000256" key="8">
    <source>
        <dbReference type="SAM" id="SignalP"/>
    </source>
</evidence>
<comment type="similarity">
    <text evidence="1">Belongs to the serine-aspartate repeat-containing protein (SDr) family.</text>
</comment>
<feature type="signal peptide" evidence="8">
    <location>
        <begin position="1"/>
        <end position="34"/>
    </location>
</feature>
<evidence type="ECO:0000256" key="5">
    <source>
        <dbReference type="ARBA" id="ARBA00023088"/>
    </source>
</evidence>
<feature type="chain" id="PRO_5003225306" evidence="8">
    <location>
        <begin position="35"/>
        <end position="468"/>
    </location>
</feature>
<dbReference type="Pfam" id="PF16555">
    <property type="entry name" value="GramPos_pilinD1"/>
    <property type="match status" value="1"/>
</dbReference>
<gene>
    <name evidence="13" type="ordered locus">MTES_1212</name>
</gene>
<evidence type="ECO:0000313" key="14">
    <source>
        <dbReference type="Proteomes" id="UP000008975"/>
    </source>
</evidence>
<dbReference type="InterPro" id="IPR046473">
    <property type="entry name" value="Sgo0707-like_N2"/>
</dbReference>
<evidence type="ECO:0000259" key="12">
    <source>
        <dbReference type="Pfam" id="PF20623"/>
    </source>
</evidence>
<dbReference type="OrthoDB" id="3199332at2"/>
<dbReference type="GO" id="GO:0005975">
    <property type="term" value="P:carbohydrate metabolic process"/>
    <property type="evidence" value="ECO:0007669"/>
    <property type="project" value="UniProtKB-ARBA"/>
</dbReference>
<dbReference type="InterPro" id="IPR041033">
    <property type="entry name" value="SpaA_PFL_dom_1"/>
</dbReference>
<dbReference type="Gene3D" id="2.60.40.10">
    <property type="entry name" value="Immunoglobulins"/>
    <property type="match status" value="2"/>
</dbReference>
<reference key="2">
    <citation type="submission" date="2011-02" db="EMBL/GenBank/DDBJ databases">
        <title>Genome sequence of Microbacterium testaceum StLB037.</title>
        <authorList>
            <person name="Morohoshi T."/>
            <person name="Wang W.Z."/>
            <person name="Someya N."/>
            <person name="Ikeda T."/>
        </authorList>
    </citation>
    <scope>NUCLEOTIDE SEQUENCE</scope>
    <source>
        <strain>StLB037</strain>
    </source>
</reference>
<dbReference type="InterPro" id="IPR013783">
    <property type="entry name" value="Ig-like_fold"/>
</dbReference>
<evidence type="ECO:0000256" key="7">
    <source>
        <dbReference type="SAM" id="Phobius"/>
    </source>
</evidence>
<evidence type="ECO:0000256" key="6">
    <source>
        <dbReference type="SAM" id="MobiDB-lite"/>
    </source>
</evidence>
<keyword evidence="2" id="KW-0134">Cell wall</keyword>
<dbReference type="InterPro" id="IPR026466">
    <property type="entry name" value="Fim_isopep_form_D2_dom"/>
</dbReference>
<dbReference type="KEGG" id="mts:MTES_1212"/>
<keyword evidence="4 8" id="KW-0732">Signal</keyword>
<dbReference type="Pfam" id="PF20623">
    <property type="entry name" value="Sgo0707_N2"/>
    <property type="match status" value="1"/>
</dbReference>
<sequence length="468" mass="47586">MSLRSLRLRKLAAGIGVAALAALGAMGASGAAHAADPASPSNITGTTGTLTIHKHAGDPGAAGNGAEITDPDAVRQLGEALSGVQFSVQRVAYEGTAIDLTTAAGWDQAATATPANIASAPFSFANSTTVTTGADGQAALANLPYGLYYVTETNPGPNPIVSPVQPFLVSVPYPNQGTWLYDVHVYPKNKLNDTNPTKSVSAPDAPVLGSTVVWTVNAPVPALAAGDTYRSFSITDDLDDRLSYTGATVSVDGTPLVEDTDYTVSGNVKITFTSVGLSKLAGKTAVEAKISTKVMSLGADGQITNTALVNTNGSERETNSPQTNSGGLVIQKTDAATSDALSGAIFEVYDAKNGTLVAGPFTTDATGKISIDGLWVGNDSVTSRTYWVKETQAPAGYVLPADPWTEVTVTAGGTSAPTTVTLPNTQQTGPNLPLTGGAGSAAFTILGGGLVLAGVGTIVARRMRAQRS</sequence>
<dbReference type="NCBIfam" id="TIGR04226">
    <property type="entry name" value="RrgB_K2N_iso_D2"/>
    <property type="match status" value="1"/>
</dbReference>
<dbReference type="InterPro" id="IPR032364">
    <property type="entry name" value="GramPos_pilinD1_N"/>
</dbReference>
<protein>
    <submittedName>
        <fullName evidence="13">Predicted outer membrane protein</fullName>
    </submittedName>
</protein>
<evidence type="ECO:0000313" key="13">
    <source>
        <dbReference type="EMBL" id="BAJ74176.1"/>
    </source>
</evidence>
<evidence type="ECO:0000259" key="9">
    <source>
        <dbReference type="Pfam" id="PF00746"/>
    </source>
</evidence>
<accession>E8N6M8</accession>
<dbReference type="InterPro" id="IPR048052">
    <property type="entry name" value="FM1-like"/>
</dbReference>
<keyword evidence="3" id="KW-0964">Secreted</keyword>
<organism evidence="13 14">
    <name type="scientific">Microbacterium testaceum (strain StLB037)</name>
    <dbReference type="NCBI Taxonomy" id="979556"/>
    <lineage>
        <taxon>Bacteria</taxon>
        <taxon>Bacillati</taxon>
        <taxon>Actinomycetota</taxon>
        <taxon>Actinomycetes</taxon>
        <taxon>Micrococcales</taxon>
        <taxon>Microbacteriaceae</taxon>
        <taxon>Microbacterium</taxon>
    </lineage>
</organism>
<feature type="region of interest" description="Disordered" evidence="6">
    <location>
        <begin position="34"/>
        <end position="68"/>
    </location>
</feature>
<keyword evidence="7" id="KW-1133">Transmembrane helix</keyword>
<dbReference type="STRING" id="979556.MTES_1212"/>
<dbReference type="AlphaFoldDB" id="E8N6M8"/>
<feature type="compositionally biased region" description="Polar residues" evidence="6">
    <location>
        <begin position="39"/>
        <end position="50"/>
    </location>
</feature>
<feature type="domain" description="Gram-positive cocci surface proteins LPxTG" evidence="9">
    <location>
        <begin position="425"/>
        <end position="462"/>
    </location>
</feature>
<dbReference type="Pfam" id="PF17802">
    <property type="entry name" value="SpaA"/>
    <property type="match status" value="1"/>
</dbReference>
<keyword evidence="7" id="KW-0812">Transmembrane</keyword>
<evidence type="ECO:0000259" key="11">
    <source>
        <dbReference type="Pfam" id="PF17802"/>
    </source>
</evidence>
<dbReference type="InterPro" id="IPR019931">
    <property type="entry name" value="LPXTG_anchor"/>
</dbReference>
<evidence type="ECO:0000256" key="3">
    <source>
        <dbReference type="ARBA" id="ARBA00022525"/>
    </source>
</evidence>
<feature type="domain" description="SpaA-like prealbumin fold" evidence="11">
    <location>
        <begin position="328"/>
        <end position="414"/>
    </location>
</feature>
<evidence type="ECO:0000259" key="10">
    <source>
        <dbReference type="Pfam" id="PF16555"/>
    </source>
</evidence>
<evidence type="ECO:0000256" key="2">
    <source>
        <dbReference type="ARBA" id="ARBA00022512"/>
    </source>
</evidence>
<keyword evidence="7" id="KW-0472">Membrane</keyword>
<dbReference type="Pfam" id="PF00746">
    <property type="entry name" value="Gram_pos_anchor"/>
    <property type="match status" value="1"/>
</dbReference>